<keyword evidence="6 15" id="KW-0347">Helicase</keyword>
<evidence type="ECO:0000313" key="17">
    <source>
        <dbReference type="EMBL" id="SEM63599.1"/>
    </source>
</evidence>
<dbReference type="SUPFAM" id="SSF52980">
    <property type="entry name" value="Restriction endonuclease-like"/>
    <property type="match status" value="1"/>
</dbReference>
<evidence type="ECO:0000256" key="14">
    <source>
        <dbReference type="ARBA" id="ARBA00048988"/>
    </source>
</evidence>
<dbReference type="InterPro" id="IPR038726">
    <property type="entry name" value="PDDEXK_AddAB-type"/>
</dbReference>
<comment type="similarity">
    <text evidence="1">Belongs to the helicase family. UvrD subfamily.</text>
</comment>
<dbReference type="PANTHER" id="PTHR11070">
    <property type="entry name" value="UVRD / RECB / PCRA DNA HELICASE FAMILY MEMBER"/>
    <property type="match status" value="1"/>
</dbReference>
<evidence type="ECO:0000256" key="5">
    <source>
        <dbReference type="ARBA" id="ARBA00022801"/>
    </source>
</evidence>
<reference evidence="17 18" key="1">
    <citation type="submission" date="2016-10" db="EMBL/GenBank/DDBJ databases">
        <authorList>
            <person name="de Groot N.N."/>
        </authorList>
    </citation>
    <scope>NUCLEOTIDE SEQUENCE [LARGE SCALE GENOMIC DNA]</scope>
    <source>
        <strain evidence="17 18">CGMCC 1.5070</strain>
    </source>
</reference>
<dbReference type="Pfam" id="PF00580">
    <property type="entry name" value="UvrD-helicase"/>
    <property type="match status" value="1"/>
</dbReference>
<dbReference type="InterPro" id="IPR011335">
    <property type="entry name" value="Restrct_endonuc-II-like"/>
</dbReference>
<evidence type="ECO:0000256" key="15">
    <source>
        <dbReference type="PROSITE-ProRule" id="PRU00560"/>
    </source>
</evidence>
<comment type="catalytic activity">
    <reaction evidence="12">
        <text>Couples ATP hydrolysis with the unwinding of duplex DNA by translocating in the 3'-5' direction.</text>
        <dbReference type="EC" id="5.6.2.4"/>
    </reaction>
</comment>
<evidence type="ECO:0000256" key="4">
    <source>
        <dbReference type="ARBA" id="ARBA00022763"/>
    </source>
</evidence>
<keyword evidence="3 15" id="KW-0547">Nucleotide-binding</keyword>
<dbReference type="InterPro" id="IPR014017">
    <property type="entry name" value="DNA_helicase_UvrD-like_C"/>
</dbReference>
<dbReference type="CDD" id="cd17932">
    <property type="entry name" value="DEXQc_UvrD"/>
    <property type="match status" value="1"/>
</dbReference>
<evidence type="ECO:0000259" key="16">
    <source>
        <dbReference type="PROSITE" id="PS51198"/>
    </source>
</evidence>
<dbReference type="STRING" id="474960.SAMN05216180_0996"/>
<dbReference type="PROSITE" id="PS51198">
    <property type="entry name" value="UVRD_HELICASE_ATP_BIND"/>
    <property type="match status" value="1"/>
</dbReference>
<dbReference type="GO" id="GO:0004527">
    <property type="term" value="F:exonuclease activity"/>
    <property type="evidence" value="ECO:0007669"/>
    <property type="project" value="UniProtKB-KW"/>
</dbReference>
<dbReference type="SUPFAM" id="SSF52540">
    <property type="entry name" value="P-loop containing nucleoside triphosphate hydrolases"/>
    <property type="match status" value="1"/>
</dbReference>
<dbReference type="Proteomes" id="UP000199158">
    <property type="component" value="Unassembled WGS sequence"/>
</dbReference>
<evidence type="ECO:0000256" key="11">
    <source>
        <dbReference type="ARBA" id="ARBA00023235"/>
    </source>
</evidence>
<dbReference type="RefSeq" id="WP_092752227.1">
    <property type="nucleotide sequence ID" value="NZ_FOCG01000001.1"/>
</dbReference>
<dbReference type="Gene3D" id="1.10.10.160">
    <property type="match status" value="1"/>
</dbReference>
<keyword evidence="2" id="KW-0540">Nuclease</keyword>
<dbReference type="InterPro" id="IPR000212">
    <property type="entry name" value="DNA_helicase_UvrD/REP"/>
</dbReference>
<evidence type="ECO:0000256" key="12">
    <source>
        <dbReference type="ARBA" id="ARBA00034617"/>
    </source>
</evidence>
<dbReference type="OrthoDB" id="9810135at2"/>
<gene>
    <name evidence="17" type="ORF">SAMN05216180_0996</name>
</gene>
<keyword evidence="5 15" id="KW-0378">Hydrolase</keyword>
<keyword evidence="11" id="KW-0413">Isomerase</keyword>
<evidence type="ECO:0000256" key="8">
    <source>
        <dbReference type="ARBA" id="ARBA00022840"/>
    </source>
</evidence>
<protein>
    <recommendedName>
        <fullName evidence="13">DNA 3'-5' helicase</fullName>
        <ecNumber evidence="13">5.6.2.4</ecNumber>
    </recommendedName>
</protein>
<evidence type="ECO:0000256" key="1">
    <source>
        <dbReference type="ARBA" id="ARBA00009922"/>
    </source>
</evidence>
<dbReference type="AlphaFoldDB" id="A0A1H8A1C9"/>
<feature type="binding site" evidence="15">
    <location>
        <begin position="26"/>
        <end position="33"/>
    </location>
    <ligand>
        <name>ATP</name>
        <dbReference type="ChEBI" id="CHEBI:30616"/>
    </ligand>
</feature>
<dbReference type="GO" id="GO:0005829">
    <property type="term" value="C:cytosol"/>
    <property type="evidence" value="ECO:0007669"/>
    <property type="project" value="TreeGrafter"/>
</dbReference>
<keyword evidence="10" id="KW-0234">DNA repair</keyword>
<dbReference type="GO" id="GO:0003677">
    <property type="term" value="F:DNA binding"/>
    <property type="evidence" value="ECO:0007669"/>
    <property type="project" value="UniProtKB-KW"/>
</dbReference>
<dbReference type="GO" id="GO:0000725">
    <property type="term" value="P:recombinational repair"/>
    <property type="evidence" value="ECO:0007669"/>
    <property type="project" value="TreeGrafter"/>
</dbReference>
<organism evidence="17 18">
    <name type="scientific">Hydrogenoanaerobacterium saccharovorans</name>
    <dbReference type="NCBI Taxonomy" id="474960"/>
    <lineage>
        <taxon>Bacteria</taxon>
        <taxon>Bacillati</taxon>
        <taxon>Bacillota</taxon>
        <taxon>Clostridia</taxon>
        <taxon>Eubacteriales</taxon>
        <taxon>Oscillospiraceae</taxon>
        <taxon>Hydrogenoanaerobacterium</taxon>
    </lineage>
</organism>
<dbReference type="Gene3D" id="3.90.320.10">
    <property type="match status" value="1"/>
</dbReference>
<dbReference type="Pfam" id="PF13361">
    <property type="entry name" value="UvrD_C"/>
    <property type="match status" value="1"/>
</dbReference>
<dbReference type="InterPro" id="IPR014016">
    <property type="entry name" value="UvrD-like_ATP-bd"/>
</dbReference>
<dbReference type="EC" id="5.6.2.4" evidence="13"/>
<evidence type="ECO:0000256" key="3">
    <source>
        <dbReference type="ARBA" id="ARBA00022741"/>
    </source>
</evidence>
<proteinExistence type="inferred from homology"/>
<dbReference type="GO" id="GO:0005524">
    <property type="term" value="F:ATP binding"/>
    <property type="evidence" value="ECO:0007669"/>
    <property type="project" value="UniProtKB-UniRule"/>
</dbReference>
<evidence type="ECO:0000256" key="2">
    <source>
        <dbReference type="ARBA" id="ARBA00022722"/>
    </source>
</evidence>
<dbReference type="EMBL" id="FOCG01000001">
    <property type="protein sequence ID" value="SEM63599.1"/>
    <property type="molecule type" value="Genomic_DNA"/>
</dbReference>
<evidence type="ECO:0000256" key="13">
    <source>
        <dbReference type="ARBA" id="ARBA00034808"/>
    </source>
</evidence>
<evidence type="ECO:0000256" key="10">
    <source>
        <dbReference type="ARBA" id="ARBA00023204"/>
    </source>
</evidence>
<dbReference type="InterPro" id="IPR013986">
    <property type="entry name" value="DExx_box_DNA_helicase_dom_sf"/>
</dbReference>
<keyword evidence="9" id="KW-0238">DNA-binding</keyword>
<name>A0A1H8A1C9_9FIRM</name>
<dbReference type="InterPro" id="IPR027417">
    <property type="entry name" value="P-loop_NTPase"/>
</dbReference>
<feature type="domain" description="UvrD-like helicase ATP-binding" evidence="16">
    <location>
        <begin position="5"/>
        <end position="300"/>
    </location>
</feature>
<dbReference type="InterPro" id="IPR011604">
    <property type="entry name" value="PDDEXK-like_dom_sf"/>
</dbReference>
<keyword evidence="18" id="KW-1185">Reference proteome</keyword>
<accession>A0A1H8A1C9</accession>
<dbReference type="Pfam" id="PF12705">
    <property type="entry name" value="PDDEXK_1"/>
    <property type="match status" value="1"/>
</dbReference>
<dbReference type="GO" id="GO:0043138">
    <property type="term" value="F:3'-5' DNA helicase activity"/>
    <property type="evidence" value="ECO:0007669"/>
    <property type="project" value="UniProtKB-EC"/>
</dbReference>
<evidence type="ECO:0000313" key="18">
    <source>
        <dbReference type="Proteomes" id="UP000199158"/>
    </source>
</evidence>
<evidence type="ECO:0000256" key="6">
    <source>
        <dbReference type="ARBA" id="ARBA00022806"/>
    </source>
</evidence>
<evidence type="ECO:0000256" key="7">
    <source>
        <dbReference type="ARBA" id="ARBA00022839"/>
    </source>
</evidence>
<keyword evidence="7" id="KW-0269">Exonuclease</keyword>
<keyword evidence="4" id="KW-0227">DNA damage</keyword>
<dbReference type="GO" id="GO:0033202">
    <property type="term" value="C:DNA helicase complex"/>
    <property type="evidence" value="ECO:0007669"/>
    <property type="project" value="TreeGrafter"/>
</dbReference>
<comment type="catalytic activity">
    <reaction evidence="14">
        <text>ATP + H2O = ADP + phosphate + H(+)</text>
        <dbReference type="Rhea" id="RHEA:13065"/>
        <dbReference type="ChEBI" id="CHEBI:15377"/>
        <dbReference type="ChEBI" id="CHEBI:15378"/>
        <dbReference type="ChEBI" id="CHEBI:30616"/>
        <dbReference type="ChEBI" id="CHEBI:43474"/>
        <dbReference type="ChEBI" id="CHEBI:456216"/>
        <dbReference type="EC" id="5.6.2.4"/>
    </reaction>
</comment>
<evidence type="ECO:0000256" key="9">
    <source>
        <dbReference type="ARBA" id="ARBA00023125"/>
    </source>
</evidence>
<dbReference type="PANTHER" id="PTHR11070:SF2">
    <property type="entry name" value="ATP-DEPENDENT DNA HELICASE SRS2"/>
    <property type="match status" value="1"/>
</dbReference>
<dbReference type="Gene3D" id="3.40.50.300">
    <property type="entry name" value="P-loop containing nucleotide triphosphate hydrolases"/>
    <property type="match status" value="3"/>
</dbReference>
<sequence>MFDFGNANTGQKRAITAVNGPVLIIAGPGTGKTFTLVQRAVYMIQEKGVKPEQILIATFTDKAAKELVTRITNELLERNIAVNIKEMYIGTFHSICLRFIKEHIEYTRIRKNYRTLDDFDQTYTAFQNISRFRNIENFDIAITVKGAWRQSQEICRYVNNLSEELILADDLKGDDDPAISALGDILSVYNCILNTNNIIDFAGIQTEAYYLLKTNPEVLEELQSKIKYLMIDEYQDTNFIQEQIVFTLAGKEENICVVGDDDQGLYRFRGATIRNILEFPTKFTEKDCKVIPLTINYRSNSEIVGFYNKWMTTTSGAKFRFDWDKYRFDKRIIASKSSQLNGSAVIKISAEDDEDEWHESILHFINTLKDCGKLKDLNQIAFLFQSVRNQKALDLARYLEKNGVNVYSPRSDMFFERGEVKLILGALLLTFPQYVARLEQRNFDFTDENLCQYYESCIRTLNDYLQKNECRPLLTWIRGRGKTHFNLTKNTDYGLTGLIYQMFEFAPFTSILDTELGSGVIDLRPARNIAKLTEIIGKYEYLHRVEVLTPKKIEKDIILFFNMYLRFLFNGGIDEYEDDSEYAPSGCVSFLTIHQSKGMEFPIVIVGSLSNNPRNRHDNILTEITEKYHKRPSYEPLDRIKYYDFWRLYYTAFSRAQNLLVLTANEKTREPSKYFSECYSSLKSNTDSAFNIQEFDFEEIKNVNIKEVYSFTSHISVYETCSLQYKFFKELGFTPIRVGATLFGQLVHQTIEDIHRAALRKEAHLITNNNIQQWLLSNYTTLSKSEHTYLGEPQIMAALKQVCRYAERQNGDWSRIQEAEVEVSLLKQDYIIEGTIDLIRGEGDTVELVDFKSEKKPDIFKDVEKLEHYRKQLQVYAHLVEKKTGHTVSKLHIYYTGEEDSNPQITFPSNRGAIDSTIQEFDNIVQKIKKKDFCTKATSQITCNNCDFRFYCKN</sequence>
<keyword evidence="8 15" id="KW-0067">ATP-binding</keyword>